<evidence type="ECO:0000259" key="1">
    <source>
        <dbReference type="Pfam" id="PF21530"/>
    </source>
</evidence>
<dbReference type="InterPro" id="IPR049163">
    <property type="entry name" value="Pif1-like_2B_dom"/>
</dbReference>
<dbReference type="eggNOG" id="KOG0987">
    <property type="taxonomic scope" value="Eukaryota"/>
</dbReference>
<reference evidence="3" key="2">
    <citation type="submission" date="2018-02" db="UniProtKB">
        <authorList>
            <consortium name="EnsemblPlants"/>
        </authorList>
    </citation>
    <scope>IDENTIFICATION</scope>
    <source>
        <strain evidence="3">Williams 82</strain>
    </source>
</reference>
<organism evidence="2">
    <name type="scientific">Glycine max</name>
    <name type="common">Soybean</name>
    <name type="synonym">Glycine hispida</name>
    <dbReference type="NCBI Taxonomy" id="3847"/>
    <lineage>
        <taxon>Eukaryota</taxon>
        <taxon>Viridiplantae</taxon>
        <taxon>Streptophyta</taxon>
        <taxon>Embryophyta</taxon>
        <taxon>Tracheophyta</taxon>
        <taxon>Spermatophyta</taxon>
        <taxon>Magnoliopsida</taxon>
        <taxon>eudicotyledons</taxon>
        <taxon>Gunneridae</taxon>
        <taxon>Pentapetalae</taxon>
        <taxon>rosids</taxon>
        <taxon>fabids</taxon>
        <taxon>Fabales</taxon>
        <taxon>Fabaceae</taxon>
        <taxon>Papilionoideae</taxon>
        <taxon>50 kb inversion clade</taxon>
        <taxon>NPAAA clade</taxon>
        <taxon>indigoferoid/millettioid clade</taxon>
        <taxon>Phaseoleae</taxon>
        <taxon>Glycine</taxon>
        <taxon>Glycine subgen. Soja</taxon>
    </lineage>
</organism>
<feature type="domain" description="DNA helicase Pif1-like 2B" evidence="1">
    <location>
        <begin position="145"/>
        <end position="191"/>
    </location>
</feature>
<accession>K7N168</accession>
<dbReference type="InterPro" id="IPR027417">
    <property type="entry name" value="P-loop_NTPase"/>
</dbReference>
<keyword evidence="4" id="KW-1185">Reference proteome</keyword>
<dbReference type="Gramene" id="KRG89600">
    <property type="protein sequence ID" value="KRG89600"/>
    <property type="gene ID" value="GLYMA_20G034700"/>
</dbReference>
<evidence type="ECO:0000313" key="4">
    <source>
        <dbReference type="Proteomes" id="UP000008827"/>
    </source>
</evidence>
<dbReference type="Pfam" id="PF21530">
    <property type="entry name" value="Pif1_2B_dom"/>
    <property type="match status" value="1"/>
</dbReference>
<dbReference type="EnsemblPlants" id="KRG89600">
    <property type="protein sequence ID" value="KRG89600"/>
    <property type="gene ID" value="GLYMA_20G034700"/>
</dbReference>
<sequence length="223" mass="25135">MSYPIGYAANPHGNKLIYNEMAYDKEILCTEFNKCCHSLAGDDKLGELNDGYGKITIPDEFLIKDFNDPIQAIVEATYRNLLQNYSNEDFLQKRVVLASIKDVVDSINDYVLALIPTEEKEYCSTNSVNKSDELLNPAFGVLILEFMNSLKTSRIPNHKLKIKVDTLIILLRNLDQADGLCNKTRFIVTRLGSNVIEAKIITGPNIGHRTYKPRMNMSPSDSP</sequence>
<dbReference type="STRING" id="3847.K7N168"/>
<dbReference type="AlphaFoldDB" id="K7N168"/>
<dbReference type="PANTHER" id="PTHR23274:SF33">
    <property type="entry name" value="ANIMAL RPA1 DOMAIN PROTEIN"/>
    <property type="match status" value="1"/>
</dbReference>
<evidence type="ECO:0000313" key="2">
    <source>
        <dbReference type="EMBL" id="KRG89600.1"/>
    </source>
</evidence>
<dbReference type="EMBL" id="CM000853">
    <property type="protein sequence ID" value="KRG89600.1"/>
    <property type="molecule type" value="Genomic_DNA"/>
</dbReference>
<gene>
    <name evidence="2" type="ORF">GLYMA_20G034700</name>
</gene>
<evidence type="ECO:0000313" key="3">
    <source>
        <dbReference type="EnsemblPlants" id="KRG89600"/>
    </source>
</evidence>
<proteinExistence type="predicted"/>
<protein>
    <recommendedName>
        <fullName evidence="1">DNA helicase Pif1-like 2B domain-containing protein</fullName>
    </recommendedName>
</protein>
<dbReference type="InParanoid" id="K7N168"/>
<dbReference type="PaxDb" id="3847-GLYMA20G04552.1"/>
<dbReference type="HOGENOM" id="CLU_001324_14_3_1"/>
<reference evidence="2" key="3">
    <citation type="submission" date="2018-07" db="EMBL/GenBank/DDBJ databases">
        <title>WGS assembly of Glycine max.</title>
        <authorList>
            <person name="Schmutz J."/>
            <person name="Cannon S."/>
            <person name="Schlueter J."/>
            <person name="Ma J."/>
            <person name="Mitros T."/>
            <person name="Nelson W."/>
            <person name="Hyten D."/>
            <person name="Song Q."/>
            <person name="Thelen J."/>
            <person name="Cheng J."/>
            <person name="Xu D."/>
            <person name="Hellsten U."/>
            <person name="May G."/>
            <person name="Yu Y."/>
            <person name="Sakurai T."/>
            <person name="Umezawa T."/>
            <person name="Bhattacharyya M."/>
            <person name="Sandhu D."/>
            <person name="Valliyodan B."/>
            <person name="Lindquist E."/>
            <person name="Peto M."/>
            <person name="Grant D."/>
            <person name="Shu S."/>
            <person name="Goodstein D."/>
            <person name="Barry K."/>
            <person name="Futrell-Griggs M."/>
            <person name="Abernathy B."/>
            <person name="Du J."/>
            <person name="Tian Z."/>
            <person name="Zhu L."/>
            <person name="Gill N."/>
            <person name="Joshi T."/>
            <person name="Libault M."/>
            <person name="Sethuraman A."/>
            <person name="Zhang X."/>
            <person name="Shinozaki K."/>
            <person name="Nguyen H."/>
            <person name="Wing R."/>
            <person name="Cregan P."/>
            <person name="Specht J."/>
            <person name="Grimwood J."/>
            <person name="Rokhsar D."/>
            <person name="Stacey G."/>
            <person name="Shoemaker R."/>
            <person name="Jackson S."/>
        </authorList>
    </citation>
    <scope>NUCLEOTIDE SEQUENCE</scope>
    <source>
        <tissue evidence="2">Callus</tissue>
    </source>
</reference>
<dbReference type="Proteomes" id="UP000008827">
    <property type="component" value="Chromosome 20"/>
</dbReference>
<reference evidence="2 3" key="1">
    <citation type="journal article" date="2010" name="Nature">
        <title>Genome sequence of the palaeopolyploid soybean.</title>
        <authorList>
            <person name="Schmutz J."/>
            <person name="Cannon S.B."/>
            <person name="Schlueter J."/>
            <person name="Ma J."/>
            <person name="Mitros T."/>
            <person name="Nelson W."/>
            <person name="Hyten D.L."/>
            <person name="Song Q."/>
            <person name="Thelen J.J."/>
            <person name="Cheng J."/>
            <person name="Xu D."/>
            <person name="Hellsten U."/>
            <person name="May G.D."/>
            <person name="Yu Y."/>
            <person name="Sakurai T."/>
            <person name="Umezawa T."/>
            <person name="Bhattacharyya M.K."/>
            <person name="Sandhu D."/>
            <person name="Valliyodan B."/>
            <person name="Lindquist E."/>
            <person name="Peto M."/>
            <person name="Grant D."/>
            <person name="Shu S."/>
            <person name="Goodstein D."/>
            <person name="Barry K."/>
            <person name="Futrell-Griggs M."/>
            <person name="Abernathy B."/>
            <person name="Du J."/>
            <person name="Tian Z."/>
            <person name="Zhu L."/>
            <person name="Gill N."/>
            <person name="Joshi T."/>
            <person name="Libault M."/>
            <person name="Sethuraman A."/>
            <person name="Zhang X.-C."/>
            <person name="Shinozaki K."/>
            <person name="Nguyen H.T."/>
            <person name="Wing R.A."/>
            <person name="Cregan P."/>
            <person name="Specht J."/>
            <person name="Grimwood J."/>
            <person name="Rokhsar D."/>
            <person name="Stacey G."/>
            <person name="Shoemaker R.C."/>
            <person name="Jackson S.A."/>
        </authorList>
    </citation>
    <scope>NUCLEOTIDE SEQUENCE</scope>
    <source>
        <strain evidence="3">cv. Williams 82</strain>
        <tissue evidence="2">Callus</tissue>
    </source>
</reference>
<dbReference type="PANTHER" id="PTHR23274">
    <property type="entry name" value="DNA HELICASE-RELATED"/>
    <property type="match status" value="1"/>
</dbReference>
<name>K7N168_SOYBN</name>
<dbReference type="SUPFAM" id="SSF52540">
    <property type="entry name" value="P-loop containing nucleoside triphosphate hydrolases"/>
    <property type="match status" value="1"/>
</dbReference>
<dbReference type="SMR" id="K7N168"/>